<dbReference type="InterPro" id="IPR050983">
    <property type="entry name" value="GST_Omega/HSP26"/>
</dbReference>
<dbReference type="InterPro" id="IPR036282">
    <property type="entry name" value="Glutathione-S-Trfase_C_sf"/>
</dbReference>
<dbReference type="PANTHER" id="PTHR43968">
    <property type="match status" value="1"/>
</dbReference>
<dbReference type="SFLD" id="SFLDG00358">
    <property type="entry name" value="Main_(cytGST)"/>
    <property type="match status" value="1"/>
</dbReference>
<dbReference type="InterPro" id="IPR004045">
    <property type="entry name" value="Glutathione_S-Trfase_N"/>
</dbReference>
<dbReference type="InterPro" id="IPR040079">
    <property type="entry name" value="Glutathione_S-Trfase"/>
</dbReference>
<evidence type="ECO:0000259" key="1">
    <source>
        <dbReference type="PROSITE" id="PS50404"/>
    </source>
</evidence>
<dbReference type="InterPro" id="IPR036249">
    <property type="entry name" value="Thioredoxin-like_sf"/>
</dbReference>
<sequence length="215" mass="24022">MLKLHGIAVSNYYNMIKQSLLEKDIPFEEVTTPPSQQPAFLGKSPMGKIPCLETDQGFISESLAIMEYLEETRPEPPLLPASPYARAKVREIMCIAELYLDGPARRHLGHVLFGEPLSQSAYDEVRPQVVRGLAALTRVEQCSPWIAGHEFSYADIVVLHVLSLVLPLMDAVYHWDPLHEVPTLAAWLTRVAEREHSKTVIAAQQQALAAMQANQ</sequence>
<evidence type="ECO:0000313" key="4">
    <source>
        <dbReference type="Proteomes" id="UP001500795"/>
    </source>
</evidence>
<dbReference type="PROSITE" id="PS50404">
    <property type="entry name" value="GST_NTER"/>
    <property type="match status" value="1"/>
</dbReference>
<name>A0ABP6V8R8_9GAMM</name>
<accession>A0ABP6V8R8</accession>
<dbReference type="Pfam" id="PF00043">
    <property type="entry name" value="GST_C"/>
    <property type="match status" value="1"/>
</dbReference>
<dbReference type="InterPro" id="IPR010987">
    <property type="entry name" value="Glutathione-S-Trfase_C-like"/>
</dbReference>
<feature type="domain" description="GST N-terminal" evidence="1">
    <location>
        <begin position="1"/>
        <end position="77"/>
    </location>
</feature>
<dbReference type="PROSITE" id="PS50405">
    <property type="entry name" value="GST_CTER"/>
    <property type="match status" value="1"/>
</dbReference>
<dbReference type="Gene3D" id="1.20.1050.10">
    <property type="match status" value="1"/>
</dbReference>
<dbReference type="SUPFAM" id="SSF52833">
    <property type="entry name" value="Thioredoxin-like"/>
    <property type="match status" value="1"/>
</dbReference>
<feature type="domain" description="GST C-terminal" evidence="2">
    <location>
        <begin position="82"/>
        <end position="210"/>
    </location>
</feature>
<gene>
    <name evidence="3" type="ORF">GCM10022394_05830</name>
</gene>
<dbReference type="SFLD" id="SFLDS00019">
    <property type="entry name" value="Glutathione_Transferase_(cytos"/>
    <property type="match status" value="1"/>
</dbReference>
<dbReference type="CDD" id="cd00570">
    <property type="entry name" value="GST_N_family"/>
    <property type="match status" value="1"/>
</dbReference>
<dbReference type="EMBL" id="BAABCX010000001">
    <property type="protein sequence ID" value="GAA3529462.1"/>
    <property type="molecule type" value="Genomic_DNA"/>
</dbReference>
<dbReference type="RefSeq" id="WP_344954549.1">
    <property type="nucleotide sequence ID" value="NZ_BAABCX010000001.1"/>
</dbReference>
<evidence type="ECO:0000259" key="2">
    <source>
        <dbReference type="PROSITE" id="PS50405"/>
    </source>
</evidence>
<dbReference type="PANTHER" id="PTHR43968:SF6">
    <property type="entry name" value="GLUTATHIONE S-TRANSFERASE OMEGA"/>
    <property type="match status" value="1"/>
</dbReference>
<keyword evidence="4" id="KW-1185">Reference proteome</keyword>
<dbReference type="Pfam" id="PF13417">
    <property type="entry name" value="GST_N_3"/>
    <property type="match status" value="1"/>
</dbReference>
<dbReference type="Proteomes" id="UP001500795">
    <property type="component" value="Unassembled WGS sequence"/>
</dbReference>
<dbReference type="Gene3D" id="3.40.30.10">
    <property type="entry name" value="Glutaredoxin"/>
    <property type="match status" value="1"/>
</dbReference>
<protein>
    <submittedName>
        <fullName evidence="3">Glutathione S-transferase</fullName>
    </submittedName>
</protein>
<dbReference type="SUPFAM" id="SSF47616">
    <property type="entry name" value="GST C-terminal domain-like"/>
    <property type="match status" value="1"/>
</dbReference>
<proteinExistence type="predicted"/>
<comment type="caution">
    <text evidence="3">The sequence shown here is derived from an EMBL/GenBank/DDBJ whole genome shotgun (WGS) entry which is preliminary data.</text>
</comment>
<organism evidence="3 4">
    <name type="scientific">Zobellella aerophila</name>
    <dbReference type="NCBI Taxonomy" id="870480"/>
    <lineage>
        <taxon>Bacteria</taxon>
        <taxon>Pseudomonadati</taxon>
        <taxon>Pseudomonadota</taxon>
        <taxon>Gammaproteobacteria</taxon>
        <taxon>Aeromonadales</taxon>
        <taxon>Aeromonadaceae</taxon>
        <taxon>Zobellella</taxon>
    </lineage>
</organism>
<evidence type="ECO:0000313" key="3">
    <source>
        <dbReference type="EMBL" id="GAA3529462.1"/>
    </source>
</evidence>
<reference evidence="4" key="1">
    <citation type="journal article" date="2019" name="Int. J. Syst. Evol. Microbiol.">
        <title>The Global Catalogue of Microorganisms (GCM) 10K type strain sequencing project: providing services to taxonomists for standard genome sequencing and annotation.</title>
        <authorList>
            <consortium name="The Broad Institute Genomics Platform"/>
            <consortium name="The Broad Institute Genome Sequencing Center for Infectious Disease"/>
            <person name="Wu L."/>
            <person name="Ma J."/>
        </authorList>
    </citation>
    <scope>NUCLEOTIDE SEQUENCE [LARGE SCALE GENOMIC DNA]</scope>
    <source>
        <strain evidence="4">JCM 17110</strain>
    </source>
</reference>
<dbReference type="InterPro" id="IPR004046">
    <property type="entry name" value="GST_C"/>
</dbReference>